<sequence>MPNYAMSCFKLPASLCKQIQSLLTRFWWDANPTKRKMCWVAWSTLTKLKYAGGLGFRDIANFNDALLAKIGWRLIREPNSLVAQVLLGKYAKNSTFLDCEAPSVASHGWRSILIGRDLIKKGISWVVWNGESIRYEGFIQKIITSSAPVAYALVWLPDITGEYTTKTGYGLACYSETGPTLLPTGFEWLKHIWNIPTSPKLKDFLWKVVKKAIPVSSNLASRGIQPFVCKRCGGIEDDLHVFVTCPFAAEVWQLSPLTWIPEAALPSMAHLLTLNTRMITLPPVGIYVPLWPWLLWNLWKFRNKLYFDDRSFTAQEVVNKAITDAREWQAAQIVEQRSSLTTSQVATSRSPLITPPPPSGPLCYVDAAWSSDTGTCGIGGIFKNTSPTLPEIKFSQHSISSALMAEAIAIRAAVMKAASSNLRSLTVLSDSKVLITMLKTKTSRPALFGILFDIFYFSSVLDSVSFLFIPRLQNLEADGVAKSALAMIVVNPSAEG</sequence>
<protein>
    <submittedName>
        <fullName evidence="5">Uncharacterized protein LOC130501440</fullName>
    </submittedName>
</protein>
<evidence type="ECO:0000259" key="3">
    <source>
        <dbReference type="Pfam" id="PF13966"/>
    </source>
</evidence>
<dbReference type="KEGG" id="rsz:130501440"/>
<keyword evidence="1" id="KW-1133">Transmembrane helix</keyword>
<feature type="transmembrane region" description="Helical" evidence="1">
    <location>
        <begin position="446"/>
        <end position="469"/>
    </location>
</feature>
<reference evidence="5" key="1">
    <citation type="submission" date="2025-08" db="UniProtKB">
        <authorList>
            <consortium name="RefSeq"/>
        </authorList>
    </citation>
    <scope>IDENTIFICATION</scope>
    <source>
        <tissue evidence="5">Leaf</tissue>
    </source>
</reference>
<dbReference type="InterPro" id="IPR036397">
    <property type="entry name" value="RNaseH_sf"/>
</dbReference>
<evidence type="ECO:0000313" key="5">
    <source>
        <dbReference type="RefSeq" id="XP_056852345.1"/>
    </source>
</evidence>
<evidence type="ECO:0000313" key="4">
    <source>
        <dbReference type="Proteomes" id="UP000504610"/>
    </source>
</evidence>
<feature type="domain" description="RNase H type-1" evidence="2">
    <location>
        <begin position="365"/>
        <end position="484"/>
    </location>
</feature>
<dbReference type="Proteomes" id="UP000504610">
    <property type="component" value="Unplaced"/>
</dbReference>
<dbReference type="Pfam" id="PF13456">
    <property type="entry name" value="RVT_3"/>
    <property type="match status" value="1"/>
</dbReference>
<keyword evidence="4" id="KW-1185">Reference proteome</keyword>
<gene>
    <name evidence="5" type="primary">LOC130501440</name>
</gene>
<dbReference type="InterPro" id="IPR012337">
    <property type="entry name" value="RNaseH-like_sf"/>
</dbReference>
<evidence type="ECO:0000259" key="2">
    <source>
        <dbReference type="Pfam" id="PF13456"/>
    </source>
</evidence>
<accession>A0A9W3CLL0</accession>
<dbReference type="AlphaFoldDB" id="A0A9W3CLL0"/>
<dbReference type="RefSeq" id="XP_056852345.1">
    <property type="nucleotide sequence ID" value="XM_056996365.1"/>
</dbReference>
<dbReference type="InterPro" id="IPR026960">
    <property type="entry name" value="RVT-Znf"/>
</dbReference>
<dbReference type="GO" id="GO:0003676">
    <property type="term" value="F:nucleic acid binding"/>
    <property type="evidence" value="ECO:0007669"/>
    <property type="project" value="InterPro"/>
</dbReference>
<dbReference type="Gene3D" id="3.30.420.10">
    <property type="entry name" value="Ribonuclease H-like superfamily/Ribonuclease H"/>
    <property type="match status" value="1"/>
</dbReference>
<dbReference type="Pfam" id="PF13966">
    <property type="entry name" value="zf-RVT"/>
    <property type="match status" value="1"/>
</dbReference>
<dbReference type="SUPFAM" id="SSF53098">
    <property type="entry name" value="Ribonuclease H-like"/>
    <property type="match status" value="1"/>
</dbReference>
<organism evidence="4 5">
    <name type="scientific">Raphanus sativus</name>
    <name type="common">Radish</name>
    <name type="synonym">Raphanus raphanistrum var. sativus</name>
    <dbReference type="NCBI Taxonomy" id="3726"/>
    <lineage>
        <taxon>Eukaryota</taxon>
        <taxon>Viridiplantae</taxon>
        <taxon>Streptophyta</taxon>
        <taxon>Embryophyta</taxon>
        <taxon>Tracheophyta</taxon>
        <taxon>Spermatophyta</taxon>
        <taxon>Magnoliopsida</taxon>
        <taxon>eudicotyledons</taxon>
        <taxon>Gunneridae</taxon>
        <taxon>Pentapetalae</taxon>
        <taxon>rosids</taxon>
        <taxon>malvids</taxon>
        <taxon>Brassicales</taxon>
        <taxon>Brassicaceae</taxon>
        <taxon>Brassiceae</taxon>
        <taxon>Raphanus</taxon>
    </lineage>
</organism>
<dbReference type="InterPro" id="IPR002156">
    <property type="entry name" value="RNaseH_domain"/>
</dbReference>
<dbReference type="CDD" id="cd06222">
    <property type="entry name" value="RNase_H_like"/>
    <property type="match status" value="1"/>
</dbReference>
<dbReference type="PANTHER" id="PTHR33116:SF86">
    <property type="entry name" value="REVERSE TRANSCRIPTASE DOMAIN-CONTAINING PROTEIN"/>
    <property type="match status" value="1"/>
</dbReference>
<dbReference type="GO" id="GO:0004523">
    <property type="term" value="F:RNA-DNA hybrid ribonuclease activity"/>
    <property type="evidence" value="ECO:0007669"/>
    <property type="project" value="InterPro"/>
</dbReference>
<proteinExistence type="predicted"/>
<evidence type="ECO:0000256" key="1">
    <source>
        <dbReference type="SAM" id="Phobius"/>
    </source>
</evidence>
<dbReference type="PANTHER" id="PTHR33116">
    <property type="entry name" value="REVERSE TRANSCRIPTASE ZINC-BINDING DOMAIN-CONTAINING PROTEIN-RELATED-RELATED"/>
    <property type="match status" value="1"/>
</dbReference>
<keyword evidence="1" id="KW-0472">Membrane</keyword>
<feature type="domain" description="Reverse transcriptase zinc-binding" evidence="3">
    <location>
        <begin position="185"/>
        <end position="252"/>
    </location>
</feature>
<dbReference type="GeneID" id="130501440"/>
<dbReference type="InterPro" id="IPR044730">
    <property type="entry name" value="RNase_H-like_dom_plant"/>
</dbReference>
<name>A0A9W3CLL0_RAPSA</name>
<keyword evidence="1" id="KW-0812">Transmembrane</keyword>
<dbReference type="OrthoDB" id="1734132at2759"/>